<feature type="active site" description="Proton donor" evidence="9 11">
    <location>
        <position position="83"/>
    </location>
</feature>
<dbReference type="InterPro" id="IPR035587">
    <property type="entry name" value="DUS-like_FMN-bd"/>
</dbReference>
<evidence type="ECO:0000256" key="8">
    <source>
        <dbReference type="ARBA" id="ARBA00023002"/>
    </source>
</evidence>
<keyword evidence="8 9" id="KW-0560">Oxidoreductase</keyword>
<keyword evidence="3 9" id="KW-0285">Flavoprotein</keyword>
<dbReference type="EMBL" id="VHSG01000012">
    <property type="protein sequence ID" value="TQV78711.1"/>
    <property type="molecule type" value="Genomic_DNA"/>
</dbReference>
<comment type="caution">
    <text evidence="14">The sequence shown here is derived from an EMBL/GenBank/DDBJ whole genome shotgun (WGS) entry which is preliminary data.</text>
</comment>
<comment type="catalytic activity">
    <reaction evidence="9">
        <text>5,6-dihydrouridine(20a) in tRNA + NAD(+) = uridine(20a) in tRNA + NADH + H(+)</text>
        <dbReference type="Rhea" id="RHEA:53348"/>
        <dbReference type="Rhea" id="RHEA-COMP:13535"/>
        <dbReference type="Rhea" id="RHEA-COMP:13536"/>
        <dbReference type="ChEBI" id="CHEBI:15378"/>
        <dbReference type="ChEBI" id="CHEBI:57540"/>
        <dbReference type="ChEBI" id="CHEBI:57945"/>
        <dbReference type="ChEBI" id="CHEBI:65315"/>
        <dbReference type="ChEBI" id="CHEBI:74443"/>
    </reaction>
</comment>
<gene>
    <name evidence="9 14" type="primary">dusA</name>
    <name evidence="14" type="ORF">FKG94_11830</name>
</gene>
<evidence type="ECO:0000256" key="7">
    <source>
        <dbReference type="ARBA" id="ARBA00022884"/>
    </source>
</evidence>
<protein>
    <recommendedName>
        <fullName evidence="9">tRNA-dihydrouridine(20/20a) synthase</fullName>
        <ecNumber evidence="9">1.3.1.91</ecNumber>
    </recommendedName>
    <alternativeName>
        <fullName evidence="9">U20-specific dihydrouridine synthase</fullName>
        <shortName evidence="9">U20-specific Dus</shortName>
    </alternativeName>
    <alternativeName>
        <fullName evidence="9">tRNA-dihydrouridine synthase A</fullName>
    </alternativeName>
</protein>
<evidence type="ECO:0000259" key="13">
    <source>
        <dbReference type="Pfam" id="PF01207"/>
    </source>
</evidence>
<dbReference type="GO" id="GO:0102264">
    <property type="term" value="F:tRNA-dihydrouridine20 synthase activity"/>
    <property type="evidence" value="ECO:0007669"/>
    <property type="project" value="UniProtKB-EC"/>
</dbReference>
<feature type="binding site" evidence="9 12">
    <location>
        <position position="154"/>
    </location>
    <ligand>
        <name>FMN</name>
        <dbReference type="ChEBI" id="CHEBI:58210"/>
    </ligand>
</feature>
<dbReference type="CDD" id="cd02801">
    <property type="entry name" value="DUS_like_FMN"/>
    <property type="match status" value="1"/>
</dbReference>
<dbReference type="OrthoDB" id="9783413at2"/>
<comment type="cofactor">
    <cofactor evidence="1 9 10 12">
        <name>FMN</name>
        <dbReference type="ChEBI" id="CHEBI:58210"/>
    </cofactor>
</comment>
<dbReference type="InterPro" id="IPR001269">
    <property type="entry name" value="DUS_fam"/>
</dbReference>
<keyword evidence="6 9" id="KW-0521">NADP</keyword>
<comment type="catalytic activity">
    <reaction evidence="9">
        <text>5,6-dihydrouridine(20a) in tRNA + NADP(+) = uridine(20a) in tRNA + NADPH + H(+)</text>
        <dbReference type="Rhea" id="RHEA:53344"/>
        <dbReference type="Rhea" id="RHEA-COMP:13535"/>
        <dbReference type="Rhea" id="RHEA-COMP:13536"/>
        <dbReference type="ChEBI" id="CHEBI:15378"/>
        <dbReference type="ChEBI" id="CHEBI:57783"/>
        <dbReference type="ChEBI" id="CHEBI:58349"/>
        <dbReference type="ChEBI" id="CHEBI:65315"/>
        <dbReference type="ChEBI" id="CHEBI:74443"/>
    </reaction>
</comment>
<comment type="catalytic activity">
    <reaction evidence="9">
        <text>5,6-dihydrouridine(20) in tRNA + NAD(+) = uridine(20) in tRNA + NADH + H(+)</text>
        <dbReference type="Rhea" id="RHEA:53340"/>
        <dbReference type="Rhea" id="RHEA-COMP:13533"/>
        <dbReference type="Rhea" id="RHEA-COMP:13534"/>
        <dbReference type="ChEBI" id="CHEBI:15378"/>
        <dbReference type="ChEBI" id="CHEBI:57540"/>
        <dbReference type="ChEBI" id="CHEBI:57945"/>
        <dbReference type="ChEBI" id="CHEBI:65315"/>
        <dbReference type="ChEBI" id="CHEBI:74443"/>
        <dbReference type="EC" id="1.3.1.91"/>
    </reaction>
</comment>
<evidence type="ECO:0000313" key="15">
    <source>
        <dbReference type="Proteomes" id="UP000319732"/>
    </source>
</evidence>
<evidence type="ECO:0000256" key="3">
    <source>
        <dbReference type="ARBA" id="ARBA00022630"/>
    </source>
</evidence>
<dbReference type="InterPro" id="IPR018517">
    <property type="entry name" value="tRNA_hU_synthase_CS"/>
</dbReference>
<dbReference type="PROSITE" id="PS01136">
    <property type="entry name" value="UPF0034"/>
    <property type="match status" value="1"/>
</dbReference>
<name>A0A545TNG9_9GAMM</name>
<feature type="site" description="Interacts with tRNA; defines subfamily-specific binding signature" evidence="9">
    <location>
        <position position="282"/>
    </location>
</feature>
<dbReference type="GO" id="GO:0102266">
    <property type="term" value="F:tRNA-dihydrouridine20a synthase activity"/>
    <property type="evidence" value="ECO:0007669"/>
    <property type="project" value="RHEA"/>
</dbReference>
<dbReference type="PIRSF" id="PIRSF006621">
    <property type="entry name" value="Dus"/>
    <property type="match status" value="1"/>
</dbReference>
<dbReference type="GO" id="GO:0010181">
    <property type="term" value="F:FMN binding"/>
    <property type="evidence" value="ECO:0007669"/>
    <property type="project" value="UniProtKB-UniRule"/>
</dbReference>
<feature type="binding site" evidence="9 12">
    <location>
        <position position="122"/>
    </location>
    <ligand>
        <name>FMN</name>
        <dbReference type="ChEBI" id="CHEBI:58210"/>
    </ligand>
</feature>
<keyword evidence="5 9" id="KW-0819">tRNA processing</keyword>
<comment type="similarity">
    <text evidence="10">Belongs to the dus family.</text>
</comment>
<dbReference type="GO" id="GO:0050660">
    <property type="term" value="F:flavin adenine dinucleotide binding"/>
    <property type="evidence" value="ECO:0007669"/>
    <property type="project" value="InterPro"/>
</dbReference>
<dbReference type="NCBIfam" id="TIGR00742">
    <property type="entry name" value="yjbN"/>
    <property type="match status" value="1"/>
</dbReference>
<dbReference type="PANTHER" id="PTHR42907:SF1">
    <property type="entry name" value="FMN-LINKED OXIDOREDUCTASES SUPERFAMILY PROTEIN"/>
    <property type="match status" value="1"/>
</dbReference>
<keyword evidence="7 9" id="KW-0694">RNA-binding</keyword>
<feature type="site" description="Interacts with tRNA" evidence="9">
    <location>
        <position position="169"/>
    </location>
</feature>
<dbReference type="EC" id="1.3.1.91" evidence="9"/>
<dbReference type="PANTHER" id="PTHR42907">
    <property type="entry name" value="FMN-LINKED OXIDOREDUCTASES SUPERFAMILY PROTEIN"/>
    <property type="match status" value="1"/>
</dbReference>
<dbReference type="HAMAP" id="MF_02041">
    <property type="entry name" value="DusA_subfam"/>
    <property type="match status" value="1"/>
</dbReference>
<dbReference type="InterPro" id="IPR004653">
    <property type="entry name" value="DusA"/>
</dbReference>
<dbReference type="GO" id="GO:0000049">
    <property type="term" value="F:tRNA binding"/>
    <property type="evidence" value="ECO:0007669"/>
    <property type="project" value="UniProtKB-UniRule"/>
</dbReference>
<feature type="site" description="Interacts with tRNA; defines subfamily-specific binding signature" evidence="9">
    <location>
        <position position="166"/>
    </location>
</feature>
<evidence type="ECO:0000256" key="10">
    <source>
        <dbReference type="PIRNR" id="PIRNR006621"/>
    </source>
</evidence>
<proteinExistence type="inferred from homology"/>
<dbReference type="Pfam" id="PF01207">
    <property type="entry name" value="Dus"/>
    <property type="match status" value="1"/>
</dbReference>
<evidence type="ECO:0000256" key="11">
    <source>
        <dbReference type="PIRSR" id="PIRSR006621-1"/>
    </source>
</evidence>
<dbReference type="Proteomes" id="UP000319732">
    <property type="component" value="Unassembled WGS sequence"/>
</dbReference>
<keyword evidence="4 9" id="KW-0288">FMN</keyword>
<organism evidence="14 15">
    <name type="scientific">Exilibacterium tricleocarpae</name>
    <dbReference type="NCBI Taxonomy" id="2591008"/>
    <lineage>
        <taxon>Bacteria</taxon>
        <taxon>Pseudomonadati</taxon>
        <taxon>Pseudomonadota</taxon>
        <taxon>Gammaproteobacteria</taxon>
        <taxon>Cellvibrionales</taxon>
        <taxon>Cellvibrionaceae</taxon>
        <taxon>Exilibacterium</taxon>
    </lineage>
</organism>
<keyword evidence="12" id="KW-0547">Nucleotide-binding</keyword>
<evidence type="ECO:0000313" key="14">
    <source>
        <dbReference type="EMBL" id="TQV78711.1"/>
    </source>
</evidence>
<evidence type="ECO:0000256" key="4">
    <source>
        <dbReference type="ARBA" id="ARBA00022643"/>
    </source>
</evidence>
<evidence type="ECO:0000256" key="2">
    <source>
        <dbReference type="ARBA" id="ARBA00022555"/>
    </source>
</evidence>
<reference evidence="14 15" key="1">
    <citation type="submission" date="2019-06" db="EMBL/GenBank/DDBJ databases">
        <title>Whole genome sequence for Cellvibrionaceae sp. R142.</title>
        <authorList>
            <person name="Wang G."/>
        </authorList>
    </citation>
    <scope>NUCLEOTIDE SEQUENCE [LARGE SCALE GENOMIC DNA]</scope>
    <source>
        <strain evidence="14 15">R142</strain>
    </source>
</reference>
<keyword evidence="2 9" id="KW-0820">tRNA-binding</keyword>
<feature type="binding site" evidence="9 12">
    <location>
        <begin position="216"/>
        <end position="217"/>
    </location>
    <ligand>
        <name>FMN</name>
        <dbReference type="ChEBI" id="CHEBI:58210"/>
    </ligand>
</feature>
<evidence type="ECO:0000256" key="1">
    <source>
        <dbReference type="ARBA" id="ARBA00001917"/>
    </source>
</evidence>
<accession>A0A545TNG9</accession>
<dbReference type="NCBIfam" id="NF008774">
    <property type="entry name" value="PRK11815.1"/>
    <property type="match status" value="1"/>
</dbReference>
<dbReference type="Gene3D" id="1.20.120.1460">
    <property type="match status" value="1"/>
</dbReference>
<sequence length="317" mass="35472">MMDWSDKYCRFLWRLISRHALLYTEMVTTGAVLHGDRPRFLDYHPHEQPLALQLGGSDPQALAACARLAEQWGYNEVNLNCGCPSDRVQSGKIGACLMAEPALVADCIKAMQDAVSIPVTVKHRIGIDDMEDYSGMVEFVRPIAETGCRTFIVHARKAWLQGLSPKENREKPPLHYDMVYRLKQDFPALEVIINGGITTLPQCRQHLTHVDGTMMGREAYNNPYLLSEVDRLIYGDTSPAPDREQVMAAYIDYCATQLQRGTRLHHMSRHVLGLFQGIPGARQFRRHISENAHKPAAGIDVLDAALAAVQATAKPAR</sequence>
<feature type="site" description="Interacts with tRNA; defines subfamily-specific binding signature" evidence="9">
    <location>
        <position position="285"/>
    </location>
</feature>
<feature type="domain" description="DUS-like FMN-binding" evidence="13">
    <location>
        <begin position="1"/>
        <end position="306"/>
    </location>
</feature>
<evidence type="ECO:0000256" key="6">
    <source>
        <dbReference type="ARBA" id="ARBA00022857"/>
    </source>
</evidence>
<evidence type="ECO:0000256" key="5">
    <source>
        <dbReference type="ARBA" id="ARBA00022694"/>
    </source>
</evidence>
<feature type="site" description="Interacts with tRNA" evidence="9">
    <location>
        <position position="80"/>
    </location>
</feature>
<comment type="catalytic activity">
    <reaction evidence="9">
        <text>5,6-dihydrouridine(20) in tRNA + NADP(+) = uridine(20) in tRNA + NADPH + H(+)</text>
        <dbReference type="Rhea" id="RHEA:53336"/>
        <dbReference type="Rhea" id="RHEA-COMP:13533"/>
        <dbReference type="Rhea" id="RHEA-COMP:13534"/>
        <dbReference type="ChEBI" id="CHEBI:15378"/>
        <dbReference type="ChEBI" id="CHEBI:57783"/>
        <dbReference type="ChEBI" id="CHEBI:58349"/>
        <dbReference type="ChEBI" id="CHEBI:65315"/>
        <dbReference type="ChEBI" id="CHEBI:74443"/>
        <dbReference type="EC" id="1.3.1.91"/>
    </reaction>
</comment>
<comment type="function">
    <text evidence="9">Catalyzes the synthesis of 5,6-dihydrouridine (D), a modified base found in the D-loop of most tRNAs, via the reduction of the C5-C6 double bond in target uridines. Specifically modifies U20 and U20a in tRNAs.</text>
</comment>
<dbReference type="Gene3D" id="3.20.20.70">
    <property type="entry name" value="Aldolase class I"/>
    <property type="match status" value="1"/>
</dbReference>
<evidence type="ECO:0000256" key="9">
    <source>
        <dbReference type="HAMAP-Rule" id="MF_02041"/>
    </source>
</evidence>
<dbReference type="AlphaFoldDB" id="A0A545TNG9"/>
<comment type="similarity">
    <text evidence="9">Belongs to the Dus family. DusA subfamily.</text>
</comment>
<feature type="binding site" evidence="9 12">
    <location>
        <position position="53"/>
    </location>
    <ligand>
        <name>FMN</name>
        <dbReference type="ChEBI" id="CHEBI:58210"/>
    </ligand>
</feature>
<keyword evidence="15" id="KW-1185">Reference proteome</keyword>
<evidence type="ECO:0000256" key="12">
    <source>
        <dbReference type="PIRSR" id="PIRSR006621-2"/>
    </source>
</evidence>
<dbReference type="InterPro" id="IPR013785">
    <property type="entry name" value="Aldolase_TIM"/>
</dbReference>
<feature type="binding site" evidence="9 12">
    <location>
        <begin position="194"/>
        <end position="196"/>
    </location>
    <ligand>
        <name>FMN</name>
        <dbReference type="ChEBI" id="CHEBI:58210"/>
    </ligand>
</feature>
<comment type="caution">
    <text evidence="9">Lacks conserved residue(s) required for the propagation of feature annotation.</text>
</comment>
<dbReference type="SUPFAM" id="SSF51395">
    <property type="entry name" value="FMN-linked oxidoreductases"/>
    <property type="match status" value="1"/>
</dbReference>